<comment type="caution">
    <text evidence="1">The sequence shown here is derived from an EMBL/GenBank/DDBJ whole genome shotgun (WGS) entry which is preliminary data.</text>
</comment>
<evidence type="ECO:0000313" key="2">
    <source>
        <dbReference type="Proteomes" id="UP000028058"/>
    </source>
</evidence>
<dbReference type="Gene3D" id="1.10.260.40">
    <property type="entry name" value="lambda repressor-like DNA-binding domains"/>
    <property type="match status" value="1"/>
</dbReference>
<accession>A0A3R7J6T0</accession>
<gene>
    <name evidence="1" type="ORF">SFRA_008545</name>
</gene>
<dbReference type="AlphaFoldDB" id="A0A3R7J6T0"/>
<dbReference type="EMBL" id="JNAD02000003">
    <property type="protein sequence ID" value="RKM97272.1"/>
    <property type="molecule type" value="Genomic_DNA"/>
</dbReference>
<dbReference type="CDD" id="cd00093">
    <property type="entry name" value="HTH_XRE"/>
    <property type="match status" value="1"/>
</dbReference>
<keyword evidence="2" id="KW-1185">Reference proteome</keyword>
<proteinExistence type="predicted"/>
<protein>
    <submittedName>
        <fullName evidence="1">XRE family transcriptional regulator</fullName>
    </submittedName>
</protein>
<dbReference type="InterPro" id="IPR010982">
    <property type="entry name" value="Lambda_DNA-bd_dom_sf"/>
</dbReference>
<reference evidence="1 2" key="1">
    <citation type="journal article" date="2014" name="Genome Announc.">
        <title>Draft Genome Sequence of Streptomyces fradiae ATCC 19609, a Strain Highly Sensitive to Antibiotics.</title>
        <authorList>
            <person name="Bekker O.B."/>
            <person name="Klimina K.M."/>
            <person name="Vatlin A.A."/>
            <person name="Zakharevich N.V."/>
            <person name="Kasianov A.S."/>
            <person name="Danilenko V.N."/>
        </authorList>
    </citation>
    <scope>NUCLEOTIDE SEQUENCE [LARGE SCALE GENOMIC DNA]</scope>
    <source>
        <strain evidence="1 2">ATCC 19609</strain>
    </source>
</reference>
<dbReference type="Proteomes" id="UP000028058">
    <property type="component" value="Unassembled WGS sequence"/>
</dbReference>
<sequence>MANPVQPAGTLIRAARTGRGWSQTQLISELRRIAARRGQTLPTDTSVKRRIAIWENGHGTPDDFYAPLLCEALGLTSAELGMNQLSGHDSALLQTDYPASLEAAIGNVGQLWQADLNEYEPLLQSEPSEPAWHEASLRWLVAPDPAPPDRQRADGVRVGLADVDVIKSTSGMFAQLDDRFGGGHARHAVIHYLSREVVPLLNGRYKEPVGQALFATVAEATLLAGWMSYDACHHGLAQRYFLQALRFAQDGKDRRLAGSILSAMSHQATFLGHYTPAATLARAARMGISGVATPTLMAQFHAMEARALARTGDRRACEQALAEATKALESRNSGDEPEWITYFDEAELAAEAAHCFRDVNSARQAVAYAENAMSGSHVRSDFFATMVLADAHLRAREPEEACRVALEALDLGEQLKSGRCVSYLSEFRRGLVRFGDTRAVRDLQEQAAEHRLWIAATPAVDAQPRLYNSALG</sequence>
<organism evidence="1 2">
    <name type="scientific">Streptomyces xinghaiensis</name>
    <dbReference type="NCBI Taxonomy" id="1038928"/>
    <lineage>
        <taxon>Bacteria</taxon>
        <taxon>Bacillati</taxon>
        <taxon>Actinomycetota</taxon>
        <taxon>Actinomycetes</taxon>
        <taxon>Kitasatosporales</taxon>
        <taxon>Streptomycetaceae</taxon>
        <taxon>Streptomyces</taxon>
    </lineage>
</organism>
<dbReference type="InterPro" id="IPR001387">
    <property type="entry name" value="Cro/C1-type_HTH"/>
</dbReference>
<name>A0A3R7J6T0_9ACTN</name>
<dbReference type="OrthoDB" id="3213425at2"/>
<dbReference type="GO" id="GO:0003677">
    <property type="term" value="F:DNA binding"/>
    <property type="evidence" value="ECO:0007669"/>
    <property type="project" value="InterPro"/>
</dbReference>
<evidence type="ECO:0000313" key="1">
    <source>
        <dbReference type="EMBL" id="RKM97272.1"/>
    </source>
</evidence>